<name>A0AB39C6R6_9CAUD</name>
<protein>
    <submittedName>
        <fullName evidence="1">Uncharacterized protein</fullName>
    </submittedName>
</protein>
<accession>A0AB39C6R6</accession>
<reference evidence="1" key="1">
    <citation type="submission" date="2024-06" db="EMBL/GenBank/DDBJ databases">
        <authorList>
            <person name="Kandhan P."/>
            <person name="Suresh D."/>
            <person name="Suresh A."/>
            <person name="Gopikrishnan V."/>
        </authorList>
    </citation>
    <scope>NUCLEOTIDE SEQUENCE</scope>
</reference>
<proteinExistence type="predicted"/>
<evidence type="ECO:0000313" key="1">
    <source>
        <dbReference type="EMBL" id="XDJ02307.1"/>
    </source>
</evidence>
<sequence length="77" mass="8714">MKINVVEKPKRVPAHTLKATDVFRVENIHGMVLRDDHNHYLPNDGDVYFVCLEAGIICSIHSDCEVIPVDAQMTVRV</sequence>
<dbReference type="EMBL" id="PP949967">
    <property type="protein sequence ID" value="XDJ02307.1"/>
    <property type="molecule type" value="Genomic_DNA"/>
</dbReference>
<organism evidence="1">
    <name type="scientific">Pseudomonas phage KV2023</name>
    <dbReference type="NCBI Taxonomy" id="3234047"/>
    <lineage>
        <taxon>Viruses</taxon>
        <taxon>Duplodnaviria</taxon>
        <taxon>Heunggongvirae</taxon>
        <taxon>Uroviricota</taxon>
        <taxon>Caudoviricetes</taxon>
        <taxon>Bruynoghevirus</taxon>
    </lineage>
</organism>